<dbReference type="Proteomes" id="UP001158049">
    <property type="component" value="Unassembled WGS sequence"/>
</dbReference>
<reference evidence="3 4" key="1">
    <citation type="submission" date="2017-05" db="EMBL/GenBank/DDBJ databases">
        <authorList>
            <person name="Varghese N."/>
            <person name="Submissions S."/>
        </authorList>
    </citation>
    <scope>NUCLEOTIDE SEQUENCE [LARGE SCALE GENOMIC DNA]</scope>
    <source>
        <strain evidence="3 4">DSM 26001</strain>
    </source>
</reference>
<evidence type="ECO:0000256" key="2">
    <source>
        <dbReference type="SAM" id="Phobius"/>
    </source>
</evidence>
<feature type="region of interest" description="Disordered" evidence="1">
    <location>
        <begin position="1"/>
        <end position="34"/>
    </location>
</feature>
<sequence>MSRLFSRLETMGQEPSEIPSPAFPAGADRQDPPHATVAAAISAPGDAGPPAMRPLVPGYAISSSIAMPQSGPAQPRPAWPVRLWFASLLILVGASLAILAMPERLLPLAARPAPAATEPTPAAASAAPASTAPASAVPVPAVPTPAPAPTVRKIPAPAAPLAAAPAPRAPARAAPAAAAAAASERPTPPVARNVVAAPAAAALAVPPLPAENAACSEAMRAMNLCSKSSP</sequence>
<evidence type="ECO:0000313" key="3">
    <source>
        <dbReference type="EMBL" id="SMP75737.1"/>
    </source>
</evidence>
<proteinExistence type="predicted"/>
<comment type="caution">
    <text evidence="3">The sequence shown here is derived from an EMBL/GenBank/DDBJ whole genome shotgun (WGS) entry which is preliminary data.</text>
</comment>
<keyword evidence="2" id="KW-0812">Transmembrane</keyword>
<keyword evidence="2" id="KW-1133">Transmembrane helix</keyword>
<keyword evidence="2" id="KW-0472">Membrane</keyword>
<organism evidence="3 4">
    <name type="scientific">Noviherbaspirillum suwonense</name>
    <dbReference type="NCBI Taxonomy" id="1224511"/>
    <lineage>
        <taxon>Bacteria</taxon>
        <taxon>Pseudomonadati</taxon>
        <taxon>Pseudomonadota</taxon>
        <taxon>Betaproteobacteria</taxon>
        <taxon>Burkholderiales</taxon>
        <taxon>Oxalobacteraceae</taxon>
        <taxon>Noviherbaspirillum</taxon>
    </lineage>
</organism>
<dbReference type="EMBL" id="FXUL01000023">
    <property type="protein sequence ID" value="SMP75737.1"/>
    <property type="molecule type" value="Genomic_DNA"/>
</dbReference>
<evidence type="ECO:0000313" key="4">
    <source>
        <dbReference type="Proteomes" id="UP001158049"/>
    </source>
</evidence>
<evidence type="ECO:0000256" key="1">
    <source>
        <dbReference type="SAM" id="MobiDB-lite"/>
    </source>
</evidence>
<accession>A0ABY1QMP7</accession>
<feature type="transmembrane region" description="Helical" evidence="2">
    <location>
        <begin position="83"/>
        <end position="101"/>
    </location>
</feature>
<evidence type="ECO:0008006" key="5">
    <source>
        <dbReference type="Google" id="ProtNLM"/>
    </source>
</evidence>
<keyword evidence="4" id="KW-1185">Reference proteome</keyword>
<dbReference type="RefSeq" id="WP_283444670.1">
    <property type="nucleotide sequence ID" value="NZ_FXUL01000023.1"/>
</dbReference>
<feature type="region of interest" description="Disordered" evidence="1">
    <location>
        <begin position="115"/>
        <end position="137"/>
    </location>
</feature>
<name>A0ABY1QMP7_9BURK</name>
<gene>
    <name evidence="3" type="ORF">SAMN06295970_12351</name>
</gene>
<protein>
    <recommendedName>
        <fullName evidence="5">Meckel syndrome type 1 protein</fullName>
    </recommendedName>
</protein>